<protein>
    <recommendedName>
        <fullName evidence="16">Dynein intermediate chain</fullName>
    </recommendedName>
</protein>
<dbReference type="GO" id="GO:0003341">
    <property type="term" value="P:cilium movement"/>
    <property type="evidence" value="ECO:0007669"/>
    <property type="project" value="TreeGrafter"/>
</dbReference>
<dbReference type="Proteomes" id="UP001230188">
    <property type="component" value="Unassembled WGS sequence"/>
</dbReference>
<organism evidence="14 15">
    <name type="scientific">Chrysophaeum taylorii</name>
    <dbReference type="NCBI Taxonomy" id="2483200"/>
    <lineage>
        <taxon>Eukaryota</taxon>
        <taxon>Sar</taxon>
        <taxon>Stramenopiles</taxon>
        <taxon>Ochrophyta</taxon>
        <taxon>Pelagophyceae</taxon>
        <taxon>Pelagomonadales</taxon>
        <taxon>Pelagomonadaceae</taxon>
        <taxon>Chrysophaeum</taxon>
    </lineage>
</organism>
<dbReference type="GO" id="GO:0036158">
    <property type="term" value="P:outer dynein arm assembly"/>
    <property type="evidence" value="ECO:0007669"/>
    <property type="project" value="TreeGrafter"/>
</dbReference>
<dbReference type="GO" id="GO:0005874">
    <property type="term" value="C:microtubule"/>
    <property type="evidence" value="ECO:0007669"/>
    <property type="project" value="UniProtKB-KW"/>
</dbReference>
<dbReference type="InterPro" id="IPR036322">
    <property type="entry name" value="WD40_repeat_dom_sf"/>
</dbReference>
<comment type="caution">
    <text evidence="14">The sequence shown here is derived from an EMBL/GenBank/DDBJ whole genome shotgun (WGS) entry which is preliminary data.</text>
</comment>
<evidence type="ECO:0000256" key="2">
    <source>
        <dbReference type="ARBA" id="ARBA00011059"/>
    </source>
</evidence>
<keyword evidence="11" id="KW-0966">Cell projection</keyword>
<reference evidence="14" key="1">
    <citation type="submission" date="2023-01" db="EMBL/GenBank/DDBJ databases">
        <title>Metagenome sequencing of chrysophaentin producing Chrysophaeum taylorii.</title>
        <authorList>
            <person name="Davison J."/>
            <person name="Bewley C."/>
        </authorList>
    </citation>
    <scope>NUCLEOTIDE SEQUENCE</scope>
    <source>
        <strain evidence="14">NIES-1699</strain>
    </source>
</reference>
<accession>A0AAD7UD24</accession>
<keyword evidence="10" id="KW-0206">Cytoskeleton</keyword>
<evidence type="ECO:0000256" key="8">
    <source>
        <dbReference type="ARBA" id="ARBA00023069"/>
    </source>
</evidence>
<evidence type="ECO:0000256" key="9">
    <source>
        <dbReference type="ARBA" id="ARBA00023175"/>
    </source>
</evidence>
<keyword evidence="8" id="KW-0969">Cilium</keyword>
<evidence type="ECO:0000256" key="4">
    <source>
        <dbReference type="ARBA" id="ARBA00022574"/>
    </source>
</evidence>
<keyword evidence="9" id="KW-0505">Motor protein</keyword>
<evidence type="ECO:0000313" key="14">
    <source>
        <dbReference type="EMBL" id="KAJ8602238.1"/>
    </source>
</evidence>
<dbReference type="AlphaFoldDB" id="A0AAD7UD24"/>
<evidence type="ECO:0000256" key="13">
    <source>
        <dbReference type="SAM" id="MobiDB-lite"/>
    </source>
</evidence>
<keyword evidence="3" id="KW-0963">Cytoplasm</keyword>
<dbReference type="GO" id="GO:0045503">
    <property type="term" value="F:dynein light chain binding"/>
    <property type="evidence" value="ECO:0007669"/>
    <property type="project" value="TreeGrafter"/>
</dbReference>
<evidence type="ECO:0008006" key="16">
    <source>
        <dbReference type="Google" id="ProtNLM"/>
    </source>
</evidence>
<evidence type="ECO:0000256" key="10">
    <source>
        <dbReference type="ARBA" id="ARBA00023212"/>
    </source>
</evidence>
<dbReference type="EMBL" id="JAQMWT010000388">
    <property type="protein sequence ID" value="KAJ8602238.1"/>
    <property type="molecule type" value="Genomic_DNA"/>
</dbReference>
<evidence type="ECO:0000256" key="1">
    <source>
        <dbReference type="ARBA" id="ARBA00004430"/>
    </source>
</evidence>
<keyword evidence="4" id="KW-0853">WD repeat</keyword>
<dbReference type="SUPFAM" id="SSF50978">
    <property type="entry name" value="WD40 repeat-like"/>
    <property type="match status" value="1"/>
</dbReference>
<dbReference type="InterPro" id="IPR015943">
    <property type="entry name" value="WD40/YVTN_repeat-like_dom_sf"/>
</dbReference>
<name>A0AAD7UD24_9STRA</name>
<keyword evidence="15" id="KW-1185">Reference proteome</keyword>
<evidence type="ECO:0000256" key="12">
    <source>
        <dbReference type="SAM" id="Coils"/>
    </source>
</evidence>
<dbReference type="InterPro" id="IPR001680">
    <property type="entry name" value="WD40_rpt"/>
</dbReference>
<sequence>MEVAYLYTKVRSDFGKQVRFQDVEARVLCSIPPNEEQGAEYLLRNPSVAVLDTSPHMSEHEANTERLVVKHSSMRHLEGGWPKDVDASEPTDVNRYRKKAEKDEEYKATIKILGPIISRCMRQNNTIDIYEEYFDSDDRDWSGEPPSAKGLAVFRDPNATTRTATSINWHPEGPTKIAVSYSILNFQDQRFTSARLPVQSYIWDVVNPNTPDVTLVPPSPLCCLRFNPKSTDTLVGGSYNGLVTFYDLRRQGGGAPAESSVIEKSHHDPIYDVFWISSKTGNQCASVSTDGQMLWWDTRRLGEPVDKLILDSDAKGGGGMVLGGSSMEYNKEIPTKYLVGTEQGIVLAVNLRNRKQNNGITVYDAGAGKHHGPIVSIQRNPTHNKFFMSVGDWTARIWMEDLKTPIMTTKYHSAYLTAGCWSPTRAGVFFVTRMDGVVDIWDYFYRQNEVAYSHKVGDAALSSIAVSNGTGRLVAVGDANGTVSLLEVCESLAAPQANEKNAIATMLDRETKQEKNLEQRERDLRRAKALEAEARKKECLDEKEKKDAKMEEQLRTVDANFLNMIKEAEDDESKRKTGRRRCEDGEERAG</sequence>
<dbReference type="GO" id="GO:0045504">
    <property type="term" value="F:dynein heavy chain binding"/>
    <property type="evidence" value="ECO:0007669"/>
    <property type="project" value="TreeGrafter"/>
</dbReference>
<comment type="similarity">
    <text evidence="2">Belongs to the dynein intermediate chain family.</text>
</comment>
<evidence type="ECO:0000256" key="5">
    <source>
        <dbReference type="ARBA" id="ARBA00022701"/>
    </source>
</evidence>
<feature type="compositionally biased region" description="Basic and acidic residues" evidence="13">
    <location>
        <begin position="572"/>
        <end position="590"/>
    </location>
</feature>
<gene>
    <name evidence="14" type="ORF">CTAYLR_003608</name>
</gene>
<keyword evidence="12" id="KW-0175">Coiled coil</keyword>
<dbReference type="SMART" id="SM00320">
    <property type="entry name" value="WD40"/>
    <property type="match status" value="5"/>
</dbReference>
<keyword evidence="6" id="KW-0677">Repeat</keyword>
<evidence type="ECO:0000313" key="15">
    <source>
        <dbReference type="Proteomes" id="UP001230188"/>
    </source>
</evidence>
<dbReference type="GO" id="GO:0036157">
    <property type="term" value="C:outer dynein arm"/>
    <property type="evidence" value="ECO:0007669"/>
    <property type="project" value="TreeGrafter"/>
</dbReference>
<dbReference type="FunFam" id="2.130.10.10:FF:000924">
    <property type="entry name" value="Dynein intermediate chain 3"/>
    <property type="match status" value="1"/>
</dbReference>
<evidence type="ECO:0000256" key="7">
    <source>
        <dbReference type="ARBA" id="ARBA00023017"/>
    </source>
</evidence>
<evidence type="ECO:0000256" key="6">
    <source>
        <dbReference type="ARBA" id="ARBA00022737"/>
    </source>
</evidence>
<dbReference type="PANTHER" id="PTHR12442">
    <property type="entry name" value="DYNEIN INTERMEDIATE CHAIN"/>
    <property type="match status" value="1"/>
</dbReference>
<keyword evidence="7" id="KW-0243">Dynein</keyword>
<evidence type="ECO:0000256" key="11">
    <source>
        <dbReference type="ARBA" id="ARBA00023273"/>
    </source>
</evidence>
<comment type="subcellular location">
    <subcellularLocation>
        <location evidence="1">Cytoplasm</location>
        <location evidence="1">Cytoskeleton</location>
        <location evidence="1">Cilium axoneme</location>
    </subcellularLocation>
</comment>
<keyword evidence="5" id="KW-0493">Microtubule</keyword>
<dbReference type="PANTHER" id="PTHR12442:SF7">
    <property type="entry name" value="DYNEIN AXONEMAL INTERMEDIATE CHAIN 2"/>
    <property type="match status" value="1"/>
</dbReference>
<feature type="coiled-coil region" evidence="12">
    <location>
        <begin position="507"/>
        <end position="560"/>
    </location>
</feature>
<feature type="region of interest" description="Disordered" evidence="13">
    <location>
        <begin position="565"/>
        <end position="590"/>
    </location>
</feature>
<proteinExistence type="inferred from homology"/>
<dbReference type="InterPro" id="IPR050687">
    <property type="entry name" value="Dynein_IC"/>
</dbReference>
<evidence type="ECO:0000256" key="3">
    <source>
        <dbReference type="ARBA" id="ARBA00022490"/>
    </source>
</evidence>
<dbReference type="Gene3D" id="2.130.10.10">
    <property type="entry name" value="YVTN repeat-like/Quinoprotein amine dehydrogenase"/>
    <property type="match status" value="2"/>
</dbReference>